<dbReference type="AlphaFoldDB" id="A0A1A8WNI7"/>
<gene>
    <name evidence="2" type="ORF">POVCU1_028340</name>
</gene>
<evidence type="ECO:0000313" key="3">
    <source>
        <dbReference type="Proteomes" id="UP000078546"/>
    </source>
</evidence>
<dbReference type="Proteomes" id="UP000078546">
    <property type="component" value="Unassembled WGS sequence"/>
</dbReference>
<feature type="compositionally biased region" description="Basic and acidic residues" evidence="1">
    <location>
        <begin position="42"/>
        <end position="55"/>
    </location>
</feature>
<evidence type="ECO:0000313" key="2">
    <source>
        <dbReference type="EMBL" id="SBS94446.1"/>
    </source>
</evidence>
<protein>
    <submittedName>
        <fullName evidence="2">Uncharacterized protein</fullName>
    </submittedName>
</protein>
<proteinExistence type="predicted"/>
<organism evidence="2 3">
    <name type="scientific">Plasmodium ovale curtisi</name>
    <dbReference type="NCBI Taxonomy" id="864141"/>
    <lineage>
        <taxon>Eukaryota</taxon>
        <taxon>Sar</taxon>
        <taxon>Alveolata</taxon>
        <taxon>Apicomplexa</taxon>
        <taxon>Aconoidasida</taxon>
        <taxon>Haemosporida</taxon>
        <taxon>Plasmodiidae</taxon>
        <taxon>Plasmodium</taxon>
        <taxon>Plasmodium (Plasmodium)</taxon>
    </lineage>
</organism>
<name>A0A1A8WNI7_PLAOA</name>
<evidence type="ECO:0000256" key="1">
    <source>
        <dbReference type="SAM" id="MobiDB-lite"/>
    </source>
</evidence>
<dbReference type="EMBL" id="FLQV01000524">
    <property type="protein sequence ID" value="SBS94446.1"/>
    <property type="molecule type" value="Genomic_DNA"/>
</dbReference>
<feature type="region of interest" description="Disordered" evidence="1">
    <location>
        <begin position="31"/>
        <end position="81"/>
    </location>
</feature>
<sequence>MHIKGASPPLLAREYRHSKAAMYSSAWVELHGRNKKKKKKGKTGDERRGTDERGKGQIVTKPDEQITSSKWNKMGKIKQHR</sequence>
<reference evidence="3" key="1">
    <citation type="submission" date="2016-05" db="EMBL/GenBank/DDBJ databases">
        <authorList>
            <person name="Naeem Raeece"/>
        </authorList>
    </citation>
    <scope>NUCLEOTIDE SEQUENCE [LARGE SCALE GENOMIC DNA]</scope>
</reference>
<accession>A0A1A8WNI7</accession>